<feature type="transmembrane region" description="Helical" evidence="7">
    <location>
        <begin position="109"/>
        <end position="134"/>
    </location>
</feature>
<evidence type="ECO:0000256" key="2">
    <source>
        <dbReference type="ARBA" id="ARBA00022448"/>
    </source>
</evidence>
<dbReference type="AlphaFoldDB" id="F2L217"/>
<feature type="transmembrane region" description="Helical" evidence="7">
    <location>
        <begin position="45"/>
        <end position="67"/>
    </location>
</feature>
<keyword evidence="3" id="KW-1003">Cell membrane</keyword>
<accession>F2L217</accession>
<keyword evidence="10" id="KW-1185">Reference proteome</keyword>
<dbReference type="InterPro" id="IPR036259">
    <property type="entry name" value="MFS_trans_sf"/>
</dbReference>
<feature type="transmembrane region" description="Helical" evidence="7">
    <location>
        <begin position="79"/>
        <end position="97"/>
    </location>
</feature>
<keyword evidence="2" id="KW-0813">Transport</keyword>
<evidence type="ECO:0000256" key="4">
    <source>
        <dbReference type="ARBA" id="ARBA00022692"/>
    </source>
</evidence>
<evidence type="ECO:0000256" key="7">
    <source>
        <dbReference type="SAM" id="Phobius"/>
    </source>
</evidence>
<dbReference type="RefSeq" id="WP_013679094.1">
    <property type="nucleotide sequence ID" value="NC_015315.1"/>
</dbReference>
<dbReference type="EMBL" id="CP002590">
    <property type="protein sequence ID" value="AEA11758.1"/>
    <property type="molecule type" value="Genomic_DNA"/>
</dbReference>
<sequence length="548" mass="57078">MDHRRAILFNSVLGSFMASMNVSALVIALPAIFRGIGIDPFSPLGFMSMLWLILAYPFTIAVLVAIAGRLSDMYGKGRAFTLGAAVFTAASLLLGLTPGTGAVAALQMIIYRAVQGVGGALMFSNSAAIIADVFPPSERGVAQGIVGISFSAGSLVGLLAGGALAVIDWRLVFLANVPFGVLNTWWSYNVVYRVSPGTGRVVVDWAGAAVLAAALFLFLMGLALSTVPYDGHMLGWSAPYVWALLAGGAALLAALIPLERRSRTPMLRLDLFSNKQFSFGVFSAFLLFLAQGANVFVLSIFLQAVYLPMGGMPYELTPLWAGIYLTPSSLASAVFAPIGGKLVNKFGARAVATAGAALMGLGFEMLSALPLSFHYALFAFIIALIGAGTGLFMSPNLVSVLSAVPSSTRSAASGVRAMLQNIGTLLSFAVFITLIVAGSAASLGPSIYNALVNAGVPPSSARLLLSTPPIVAFFAAFLGYNPMATLVSLNHVQLSQAVYSAITEPQFFAGAVAPALADGFHYAYHLAAAFAFAAALLSALRGREVFVE</sequence>
<feature type="transmembrane region" description="Helical" evidence="7">
    <location>
        <begin position="319"/>
        <end position="338"/>
    </location>
</feature>
<dbReference type="Proteomes" id="UP000008138">
    <property type="component" value="Chromosome"/>
</dbReference>
<feature type="transmembrane region" description="Helical" evidence="7">
    <location>
        <begin position="375"/>
        <end position="404"/>
    </location>
</feature>
<evidence type="ECO:0000313" key="9">
    <source>
        <dbReference type="EMBL" id="AEA11758.1"/>
    </source>
</evidence>
<dbReference type="GO" id="GO:0005886">
    <property type="term" value="C:plasma membrane"/>
    <property type="evidence" value="ECO:0007669"/>
    <property type="project" value="UniProtKB-SubCell"/>
</dbReference>
<dbReference type="InterPro" id="IPR011701">
    <property type="entry name" value="MFS"/>
</dbReference>
<reference evidence="9 10" key="1">
    <citation type="journal article" date="2011" name="J. Bacteriol.">
        <title>Complete genome sequence of the thermoacidophilic crenarchaeon Thermoproteus uzoniensis 768-20.</title>
        <authorList>
            <person name="Mardanov A.V."/>
            <person name="Gumerov V.M."/>
            <person name="Beletsky A.V."/>
            <person name="Prokofeva M.I."/>
            <person name="Bonch-Osmolovskaya E.A."/>
            <person name="Ravin N.V."/>
            <person name="Skryabin K.G."/>
        </authorList>
    </citation>
    <scope>NUCLEOTIDE SEQUENCE [LARGE SCALE GENOMIC DNA]</scope>
    <source>
        <strain evidence="9 10">768-20</strain>
    </source>
</reference>
<feature type="transmembrane region" description="Helical" evidence="7">
    <location>
        <begin position="425"/>
        <end position="448"/>
    </location>
</feature>
<dbReference type="Pfam" id="PF07690">
    <property type="entry name" value="MFS_1"/>
    <property type="match status" value="1"/>
</dbReference>
<feature type="transmembrane region" description="Helical" evidence="7">
    <location>
        <begin position="350"/>
        <end position="369"/>
    </location>
</feature>
<feature type="domain" description="Major facilitator superfamily (MFS) profile" evidence="8">
    <location>
        <begin position="7"/>
        <end position="484"/>
    </location>
</feature>
<dbReference type="InterPro" id="IPR020846">
    <property type="entry name" value="MFS_dom"/>
</dbReference>
<evidence type="ECO:0000256" key="3">
    <source>
        <dbReference type="ARBA" id="ARBA00022475"/>
    </source>
</evidence>
<feature type="transmembrane region" description="Helical" evidence="7">
    <location>
        <begin position="468"/>
        <end position="490"/>
    </location>
</feature>
<dbReference type="PANTHER" id="PTHR42718:SF46">
    <property type="entry name" value="BLR6921 PROTEIN"/>
    <property type="match status" value="1"/>
</dbReference>
<organism evidence="9 10">
    <name type="scientific">Thermoproteus uzoniensis (strain 768-20)</name>
    <dbReference type="NCBI Taxonomy" id="999630"/>
    <lineage>
        <taxon>Archaea</taxon>
        <taxon>Thermoproteota</taxon>
        <taxon>Thermoprotei</taxon>
        <taxon>Thermoproteales</taxon>
        <taxon>Thermoproteaceae</taxon>
        <taxon>Thermoproteus</taxon>
    </lineage>
</organism>
<feature type="transmembrane region" description="Helical" evidence="7">
    <location>
        <begin position="146"/>
        <end position="167"/>
    </location>
</feature>
<feature type="transmembrane region" description="Helical" evidence="7">
    <location>
        <begin position="279"/>
        <end position="307"/>
    </location>
</feature>
<dbReference type="SUPFAM" id="SSF103473">
    <property type="entry name" value="MFS general substrate transporter"/>
    <property type="match status" value="2"/>
</dbReference>
<dbReference type="CDD" id="cd17321">
    <property type="entry name" value="MFS_MMR_MDR_like"/>
    <property type="match status" value="1"/>
</dbReference>
<keyword evidence="6 7" id="KW-0472">Membrane</keyword>
<dbReference type="OrthoDB" id="117970at2157"/>
<comment type="subcellular location">
    <subcellularLocation>
        <location evidence="1">Cell membrane</location>
        <topology evidence="1">Multi-pass membrane protein</topology>
    </subcellularLocation>
</comment>
<feature type="transmembrane region" description="Helical" evidence="7">
    <location>
        <begin position="173"/>
        <end position="191"/>
    </location>
</feature>
<dbReference type="STRING" id="999630.TUZN_0260"/>
<evidence type="ECO:0000259" key="8">
    <source>
        <dbReference type="PROSITE" id="PS50850"/>
    </source>
</evidence>
<evidence type="ECO:0000256" key="6">
    <source>
        <dbReference type="ARBA" id="ARBA00023136"/>
    </source>
</evidence>
<feature type="transmembrane region" description="Helical" evidence="7">
    <location>
        <begin position="7"/>
        <end position="33"/>
    </location>
</feature>
<gene>
    <name evidence="9" type="ordered locus">TUZN_0260</name>
</gene>
<feature type="transmembrane region" description="Helical" evidence="7">
    <location>
        <begin position="203"/>
        <end position="227"/>
    </location>
</feature>
<dbReference type="PANTHER" id="PTHR42718">
    <property type="entry name" value="MAJOR FACILITATOR SUPERFAMILY MULTIDRUG TRANSPORTER MFSC"/>
    <property type="match status" value="1"/>
</dbReference>
<protein>
    <submittedName>
        <fullName evidence="9">Major facilitator superfamily MFS_1</fullName>
    </submittedName>
</protein>
<dbReference type="GO" id="GO:0022857">
    <property type="term" value="F:transmembrane transporter activity"/>
    <property type="evidence" value="ECO:0007669"/>
    <property type="project" value="InterPro"/>
</dbReference>
<keyword evidence="5 7" id="KW-1133">Transmembrane helix</keyword>
<feature type="transmembrane region" description="Helical" evidence="7">
    <location>
        <begin position="239"/>
        <end position="258"/>
    </location>
</feature>
<dbReference type="PROSITE" id="PS50850">
    <property type="entry name" value="MFS"/>
    <property type="match status" value="1"/>
</dbReference>
<dbReference type="KEGG" id="tuz:TUZN_0260"/>
<dbReference type="eggNOG" id="arCOG00144">
    <property type="taxonomic scope" value="Archaea"/>
</dbReference>
<dbReference type="HOGENOM" id="CLU_000960_28_3_2"/>
<evidence type="ECO:0000256" key="5">
    <source>
        <dbReference type="ARBA" id="ARBA00022989"/>
    </source>
</evidence>
<name>F2L217_THEU7</name>
<dbReference type="Gene3D" id="1.20.1250.20">
    <property type="entry name" value="MFS general substrate transporter like domains"/>
    <property type="match status" value="2"/>
</dbReference>
<evidence type="ECO:0000313" key="10">
    <source>
        <dbReference type="Proteomes" id="UP000008138"/>
    </source>
</evidence>
<proteinExistence type="predicted"/>
<reference key="2">
    <citation type="submission" date="2011-03" db="EMBL/GenBank/DDBJ databases">
        <title>Complete genome sequence of the thermoacidophilic crenarchaeon Thermoproteus uzoniensis 768-20.</title>
        <authorList>
            <person name="Mardanov A.V."/>
            <person name="Gumerov V.M."/>
            <person name="Beletsky A.V."/>
            <person name="Prokofeva M.I."/>
            <person name="Bonch-Osmolovskaya E.A."/>
            <person name="Ravin N.V."/>
            <person name="Skryabin K.G."/>
        </authorList>
    </citation>
    <scope>NUCLEOTIDE SEQUENCE</scope>
    <source>
        <strain>768-20</strain>
    </source>
</reference>
<dbReference type="GeneID" id="10359807"/>
<keyword evidence="4 7" id="KW-0812">Transmembrane</keyword>
<evidence type="ECO:0000256" key="1">
    <source>
        <dbReference type="ARBA" id="ARBA00004651"/>
    </source>
</evidence>